<proteinExistence type="predicted"/>
<evidence type="ECO:0000256" key="3">
    <source>
        <dbReference type="ARBA" id="ARBA00022801"/>
    </source>
</evidence>
<dbReference type="GO" id="GO:0046872">
    <property type="term" value="F:metal ion binding"/>
    <property type="evidence" value="ECO:0007669"/>
    <property type="project" value="UniProtKB-KW"/>
</dbReference>
<keyword evidence="3" id="KW-0378">Hydrolase</keyword>
<evidence type="ECO:0000256" key="2">
    <source>
        <dbReference type="ARBA" id="ARBA00022763"/>
    </source>
</evidence>
<evidence type="ECO:0000256" key="9">
    <source>
        <dbReference type="PIRSR" id="PIRSR604597-1"/>
    </source>
</evidence>
<dbReference type="InterPro" id="IPR052891">
    <property type="entry name" value="DNA-3mA_glycosylase"/>
</dbReference>
<dbReference type="SUPFAM" id="SSF48150">
    <property type="entry name" value="DNA-glycosylase"/>
    <property type="match status" value="1"/>
</dbReference>
<dbReference type="InterPro" id="IPR011257">
    <property type="entry name" value="DNA_glycosylase"/>
</dbReference>
<comment type="function">
    <text evidence="7">Hydrolysis of the deoxyribose N-glycosidic bond to excise 3-methyladenine from the damaged DNA polymer formed by alkylation lesions.</text>
</comment>
<sequence>MEERNVEAKGAARTADGLNAPGAGAVIRCAWAGSDPLYQEYHDREWGVPVHDDRALFEFLTLEGAQAGLSWITILRKREAYRAAFAGFDPEVVARFDENDVAKLLGNPGIVRNRLKVESTITNARAFLKVQEEFGSFATYQWDFVDGRQVRNAWSSIRDVPASTPQSDALSRDLKRRGFRFVGTTICYAHMQAVGMVNDHTVDCFRWRELREEES</sequence>
<dbReference type="GO" id="GO:0008725">
    <property type="term" value="F:DNA-3-methyladenine glycosylase activity"/>
    <property type="evidence" value="ECO:0007669"/>
    <property type="project" value="UniProtKB-EC"/>
</dbReference>
<evidence type="ECO:0000256" key="8">
    <source>
        <dbReference type="ARBA" id="ARBA00066766"/>
    </source>
</evidence>
<evidence type="ECO:0000256" key="7">
    <source>
        <dbReference type="ARBA" id="ARBA00057608"/>
    </source>
</evidence>
<feature type="binding site" evidence="9">
    <location>
        <position position="200"/>
    </location>
    <ligand>
        <name>Zn(2+)</name>
        <dbReference type="ChEBI" id="CHEBI:29105"/>
    </ligand>
</feature>
<dbReference type="EMBL" id="SRSD01000004">
    <property type="protein sequence ID" value="KAA0892336.1"/>
    <property type="molecule type" value="Genomic_DNA"/>
</dbReference>
<comment type="catalytic activity">
    <reaction evidence="6">
        <text>Hydrolysis of alkylated DNA, releasing 3-methyladenine.</text>
        <dbReference type="EC" id="3.2.2.20"/>
    </reaction>
</comment>
<dbReference type="FunFam" id="1.10.340.30:FF:000009">
    <property type="entry name" value="DNA-3-methyladenine glycosylase I"/>
    <property type="match status" value="1"/>
</dbReference>
<dbReference type="InterPro" id="IPR005019">
    <property type="entry name" value="Adenine_glyco"/>
</dbReference>
<dbReference type="OrthoDB" id="9807664at2"/>
<keyword evidence="1 9" id="KW-0479">Metal-binding</keyword>
<accession>A0A5A9XH10</accession>
<name>A0A5A9XH10_9BACT</name>
<dbReference type="Pfam" id="PF03352">
    <property type="entry name" value="Adenine_glyco"/>
    <property type="match status" value="1"/>
</dbReference>
<evidence type="ECO:0000256" key="5">
    <source>
        <dbReference type="ARBA" id="ARBA00023204"/>
    </source>
</evidence>
<comment type="caution">
    <text evidence="10">The sequence shown here is derived from an EMBL/GenBank/DDBJ whole genome shotgun (WGS) entry which is preliminary data.</text>
</comment>
<evidence type="ECO:0000313" key="11">
    <source>
        <dbReference type="Proteomes" id="UP000324298"/>
    </source>
</evidence>
<evidence type="ECO:0000256" key="4">
    <source>
        <dbReference type="ARBA" id="ARBA00022833"/>
    </source>
</evidence>
<keyword evidence="4 9" id="KW-0862">Zinc</keyword>
<organism evidence="10 11">
    <name type="scientific">Oryzomonas rubra</name>
    <dbReference type="NCBI Taxonomy" id="2509454"/>
    <lineage>
        <taxon>Bacteria</taxon>
        <taxon>Pseudomonadati</taxon>
        <taxon>Thermodesulfobacteriota</taxon>
        <taxon>Desulfuromonadia</taxon>
        <taxon>Geobacterales</taxon>
        <taxon>Geobacteraceae</taxon>
        <taxon>Oryzomonas</taxon>
    </lineage>
</organism>
<dbReference type="NCBIfam" id="TIGR00624">
    <property type="entry name" value="tag"/>
    <property type="match status" value="1"/>
</dbReference>
<dbReference type="EC" id="3.2.2.20" evidence="8"/>
<dbReference type="InterPro" id="IPR004597">
    <property type="entry name" value="Tag"/>
</dbReference>
<feature type="binding site" evidence="9">
    <location>
        <position position="29"/>
    </location>
    <ligand>
        <name>Zn(2+)</name>
        <dbReference type="ChEBI" id="CHEBI:29105"/>
    </ligand>
</feature>
<evidence type="ECO:0000256" key="6">
    <source>
        <dbReference type="ARBA" id="ARBA00052558"/>
    </source>
</evidence>
<evidence type="ECO:0000256" key="1">
    <source>
        <dbReference type="ARBA" id="ARBA00022723"/>
    </source>
</evidence>
<keyword evidence="2" id="KW-0227">DNA damage</keyword>
<dbReference type="AlphaFoldDB" id="A0A5A9XH10"/>
<gene>
    <name evidence="10" type="ORF">ET418_08900</name>
</gene>
<dbReference type="Gene3D" id="1.10.340.30">
    <property type="entry name" value="Hypothetical protein, domain 2"/>
    <property type="match status" value="1"/>
</dbReference>
<dbReference type="GO" id="GO:0006284">
    <property type="term" value="P:base-excision repair"/>
    <property type="evidence" value="ECO:0007669"/>
    <property type="project" value="InterPro"/>
</dbReference>
<keyword evidence="11" id="KW-1185">Reference proteome</keyword>
<dbReference type="Proteomes" id="UP000324298">
    <property type="component" value="Unassembled WGS sequence"/>
</dbReference>
<feature type="binding site" evidence="9">
    <location>
        <position position="204"/>
    </location>
    <ligand>
        <name>Zn(2+)</name>
        <dbReference type="ChEBI" id="CHEBI:29105"/>
    </ligand>
</feature>
<dbReference type="PANTHER" id="PTHR30037:SF4">
    <property type="entry name" value="DNA-3-METHYLADENINE GLYCOSYLASE I"/>
    <property type="match status" value="1"/>
</dbReference>
<feature type="binding site" evidence="9">
    <location>
        <position position="42"/>
    </location>
    <ligand>
        <name>Zn(2+)</name>
        <dbReference type="ChEBI" id="CHEBI:29105"/>
    </ligand>
</feature>
<evidence type="ECO:0000313" key="10">
    <source>
        <dbReference type="EMBL" id="KAA0892336.1"/>
    </source>
</evidence>
<reference evidence="10 11" key="1">
    <citation type="submission" date="2019-04" db="EMBL/GenBank/DDBJ databases">
        <title>Geobacter ruber sp. nov., ferric-reducing bacteria isolated from paddy soil.</title>
        <authorList>
            <person name="Xu Z."/>
            <person name="Masuda Y."/>
            <person name="Itoh H."/>
            <person name="Senoo K."/>
        </authorList>
    </citation>
    <scope>NUCLEOTIDE SEQUENCE [LARGE SCALE GENOMIC DNA]</scope>
    <source>
        <strain evidence="10 11">Red88</strain>
    </source>
</reference>
<keyword evidence="5" id="KW-0234">DNA repair</keyword>
<protein>
    <recommendedName>
        <fullName evidence="8">DNA-3-methyladenine glycosylase I</fullName>
        <ecNumber evidence="8">3.2.2.20</ecNumber>
    </recommendedName>
</protein>
<dbReference type="PANTHER" id="PTHR30037">
    <property type="entry name" value="DNA-3-METHYLADENINE GLYCOSYLASE 1"/>
    <property type="match status" value="1"/>
</dbReference>